<evidence type="ECO:0000313" key="2">
    <source>
        <dbReference type="EMBL" id="MBW4466819.1"/>
    </source>
</evidence>
<feature type="transmembrane region" description="Helical" evidence="1">
    <location>
        <begin position="12"/>
        <end position="32"/>
    </location>
</feature>
<sequence length="164" mass="18822">MTFTTLFEQYRIPIILLMLISPWLAWATCYLIPGKREEPFVLSFNLALSVTGILCLIGYLAYASNTGGWQKFAEQADVFLLLSVPYHFGLSIWLSKLRLPLEQIPAFRFMQGLVMMGGVYLVVSWLARRIYIVFFSFIPFQYFLVFLAALLIAAYIGYEKAFGE</sequence>
<dbReference type="EMBL" id="JAHHHV010000071">
    <property type="protein sequence ID" value="MBW4466819.1"/>
    <property type="molecule type" value="Genomic_DNA"/>
</dbReference>
<evidence type="ECO:0000256" key="1">
    <source>
        <dbReference type="SAM" id="Phobius"/>
    </source>
</evidence>
<protein>
    <submittedName>
        <fullName evidence="2">Uncharacterized protein</fullName>
    </submittedName>
</protein>
<comment type="caution">
    <text evidence="2">The sequence shown here is derived from an EMBL/GenBank/DDBJ whole genome shotgun (WGS) entry which is preliminary data.</text>
</comment>
<organism evidence="2 3">
    <name type="scientific">Pegethrix bostrychoides GSE-TBD4-15B</name>
    <dbReference type="NCBI Taxonomy" id="2839662"/>
    <lineage>
        <taxon>Bacteria</taxon>
        <taxon>Bacillati</taxon>
        <taxon>Cyanobacteriota</taxon>
        <taxon>Cyanophyceae</taxon>
        <taxon>Oculatellales</taxon>
        <taxon>Oculatellaceae</taxon>
        <taxon>Pegethrix</taxon>
    </lineage>
</organism>
<feature type="transmembrane region" description="Helical" evidence="1">
    <location>
        <begin position="106"/>
        <end position="126"/>
    </location>
</feature>
<feature type="transmembrane region" description="Helical" evidence="1">
    <location>
        <begin position="44"/>
        <end position="64"/>
    </location>
</feature>
<evidence type="ECO:0000313" key="3">
    <source>
        <dbReference type="Proteomes" id="UP000707356"/>
    </source>
</evidence>
<proteinExistence type="predicted"/>
<keyword evidence="1" id="KW-0472">Membrane</keyword>
<feature type="transmembrane region" description="Helical" evidence="1">
    <location>
        <begin position="132"/>
        <end position="158"/>
    </location>
</feature>
<dbReference type="AlphaFoldDB" id="A0A951PC50"/>
<keyword evidence="1" id="KW-1133">Transmembrane helix</keyword>
<keyword evidence="1" id="KW-0812">Transmembrane</keyword>
<dbReference type="Proteomes" id="UP000707356">
    <property type="component" value="Unassembled WGS sequence"/>
</dbReference>
<name>A0A951PC50_9CYAN</name>
<gene>
    <name evidence="2" type="ORF">KME07_15455</name>
</gene>
<reference evidence="2" key="2">
    <citation type="journal article" date="2022" name="Microbiol. Resour. Announc.">
        <title>Metagenome Sequencing to Explore Phylogenomics of Terrestrial Cyanobacteria.</title>
        <authorList>
            <person name="Ward R.D."/>
            <person name="Stajich J.E."/>
            <person name="Johansen J.R."/>
            <person name="Huntemann M."/>
            <person name="Clum A."/>
            <person name="Foster B."/>
            <person name="Foster B."/>
            <person name="Roux S."/>
            <person name="Palaniappan K."/>
            <person name="Varghese N."/>
            <person name="Mukherjee S."/>
            <person name="Reddy T.B.K."/>
            <person name="Daum C."/>
            <person name="Copeland A."/>
            <person name="Chen I.A."/>
            <person name="Ivanova N.N."/>
            <person name="Kyrpides N.C."/>
            <person name="Shapiro N."/>
            <person name="Eloe-Fadrosh E.A."/>
            <person name="Pietrasiak N."/>
        </authorList>
    </citation>
    <scope>NUCLEOTIDE SEQUENCE</scope>
    <source>
        <strain evidence="2">GSE-TBD4-15B</strain>
    </source>
</reference>
<reference evidence="2" key="1">
    <citation type="submission" date="2021-05" db="EMBL/GenBank/DDBJ databases">
        <authorList>
            <person name="Pietrasiak N."/>
            <person name="Ward R."/>
            <person name="Stajich J.E."/>
            <person name="Kurbessoian T."/>
        </authorList>
    </citation>
    <scope>NUCLEOTIDE SEQUENCE</scope>
    <source>
        <strain evidence="2">GSE-TBD4-15B</strain>
    </source>
</reference>
<accession>A0A951PC50</accession>
<feature type="transmembrane region" description="Helical" evidence="1">
    <location>
        <begin position="76"/>
        <end position="94"/>
    </location>
</feature>